<dbReference type="Proteomes" id="UP000238196">
    <property type="component" value="Unassembled WGS sequence"/>
</dbReference>
<feature type="transmembrane region" description="Helical" evidence="1">
    <location>
        <begin position="15"/>
        <end position="41"/>
    </location>
</feature>
<gene>
    <name evidence="2" type="ORF">C4K68_12485</name>
</gene>
<keyword evidence="1" id="KW-0812">Transmembrane</keyword>
<accession>A0A2S5KR24</accession>
<dbReference type="AlphaFoldDB" id="A0A2S5KR24"/>
<comment type="caution">
    <text evidence="2">The sequence shown here is derived from an EMBL/GenBank/DDBJ whole genome shotgun (WGS) entry which is preliminary data.</text>
</comment>
<organism evidence="2 3">
    <name type="scientific">Proteobacteria bacterium 228</name>
    <dbReference type="NCBI Taxonomy" id="2083153"/>
    <lineage>
        <taxon>Bacteria</taxon>
        <taxon>Pseudomonadati</taxon>
        <taxon>Pseudomonadota</taxon>
    </lineage>
</organism>
<protein>
    <recommendedName>
        <fullName evidence="4">Nitrogen fixation protein FixH</fullName>
    </recommendedName>
</protein>
<dbReference type="OrthoDB" id="5295180at2"/>
<keyword evidence="1" id="KW-0472">Membrane</keyword>
<sequence length="172" mass="19239">MPSVEGVKPWYRQPWLWFVLTPVMASMVVGSSFAIISAYTFDGVVKDEYRIAAKDTLAVTAKTDKAQSLGLHATVKLDDMTGEIVADLQSTQISFDYPQTLLLDIVHPTDQHGDLLQPLRQVAGGHYIGQLGHTLLGKRYLVLHPQDDSWRVQAELHPPYTKPVTLTPQRFN</sequence>
<keyword evidence="1" id="KW-1133">Transmembrane helix</keyword>
<evidence type="ECO:0000313" key="3">
    <source>
        <dbReference type="Proteomes" id="UP000238196"/>
    </source>
</evidence>
<evidence type="ECO:0000313" key="2">
    <source>
        <dbReference type="EMBL" id="PPC77218.1"/>
    </source>
</evidence>
<dbReference type="Pfam" id="PF05751">
    <property type="entry name" value="FixH"/>
    <property type="match status" value="1"/>
</dbReference>
<proteinExistence type="predicted"/>
<name>A0A2S5KR24_9PROT</name>
<evidence type="ECO:0000256" key="1">
    <source>
        <dbReference type="SAM" id="Phobius"/>
    </source>
</evidence>
<dbReference type="EMBL" id="PRLP01000035">
    <property type="protein sequence ID" value="PPC77218.1"/>
    <property type="molecule type" value="Genomic_DNA"/>
</dbReference>
<evidence type="ECO:0008006" key="4">
    <source>
        <dbReference type="Google" id="ProtNLM"/>
    </source>
</evidence>
<reference evidence="2 3" key="1">
    <citation type="submission" date="2018-02" db="EMBL/GenBank/DDBJ databases">
        <title>novel marine gammaproteobacteria from coastal saline agro ecosystem.</title>
        <authorList>
            <person name="Krishnan R."/>
            <person name="Ramesh Kumar N."/>
        </authorList>
    </citation>
    <scope>NUCLEOTIDE SEQUENCE [LARGE SCALE GENOMIC DNA]</scope>
    <source>
        <strain evidence="2 3">228</strain>
    </source>
</reference>
<dbReference type="InterPro" id="IPR008620">
    <property type="entry name" value="FixH"/>
</dbReference>